<keyword evidence="4" id="KW-1185">Reference proteome</keyword>
<proteinExistence type="predicted"/>
<evidence type="ECO:0000313" key="3">
    <source>
        <dbReference type="EMBL" id="NKI33146.1"/>
    </source>
</evidence>
<organism evidence="3 4">
    <name type="scientific">Croceivirga thetidis</name>
    <dbReference type="NCBI Taxonomy" id="2721623"/>
    <lineage>
        <taxon>Bacteria</taxon>
        <taxon>Pseudomonadati</taxon>
        <taxon>Bacteroidota</taxon>
        <taxon>Flavobacteriia</taxon>
        <taxon>Flavobacteriales</taxon>
        <taxon>Flavobacteriaceae</taxon>
        <taxon>Croceivirga</taxon>
    </lineage>
</organism>
<sequence>MENKQFPYKTLIWALVALVALFLFKTQIAGLLEDSEEVNVFGIGIKVSKDESDKLLLAQNEFRDKEEELNQKIEQQEVVMDSLNALAKNLAGEIQGCQAAQSTAVKLNSNIRMLENLNGTIKREQVELKDYQIIQRKSSLN</sequence>
<comment type="caution">
    <text evidence="3">The sequence shown here is derived from an EMBL/GenBank/DDBJ whole genome shotgun (WGS) entry which is preliminary data.</text>
</comment>
<protein>
    <submittedName>
        <fullName evidence="3">Uncharacterized protein</fullName>
    </submittedName>
</protein>
<dbReference type="RefSeq" id="WP_168553294.1">
    <property type="nucleotide sequence ID" value="NZ_JAAWWL010000002.1"/>
</dbReference>
<evidence type="ECO:0000256" key="1">
    <source>
        <dbReference type="SAM" id="Coils"/>
    </source>
</evidence>
<keyword evidence="2" id="KW-0472">Membrane</keyword>
<accession>A0ABX1GVT7</accession>
<name>A0ABX1GVT7_9FLAO</name>
<keyword evidence="2" id="KW-1133">Transmembrane helix</keyword>
<evidence type="ECO:0000313" key="4">
    <source>
        <dbReference type="Proteomes" id="UP000718451"/>
    </source>
</evidence>
<gene>
    <name evidence="3" type="ORF">HCU67_14415</name>
</gene>
<feature type="transmembrane region" description="Helical" evidence="2">
    <location>
        <begin position="6"/>
        <end position="24"/>
    </location>
</feature>
<feature type="coiled-coil region" evidence="1">
    <location>
        <begin position="55"/>
        <end position="134"/>
    </location>
</feature>
<keyword evidence="2" id="KW-0812">Transmembrane</keyword>
<dbReference type="EMBL" id="JAAWWL010000002">
    <property type="protein sequence ID" value="NKI33146.1"/>
    <property type="molecule type" value="Genomic_DNA"/>
</dbReference>
<keyword evidence="1" id="KW-0175">Coiled coil</keyword>
<reference evidence="3 4" key="1">
    <citation type="submission" date="2020-04" db="EMBL/GenBank/DDBJ databases">
        <authorList>
            <person name="Yoon J."/>
        </authorList>
    </citation>
    <scope>NUCLEOTIDE SEQUENCE [LARGE SCALE GENOMIC DNA]</scope>
    <source>
        <strain evidence="3 4">DJ-13</strain>
    </source>
</reference>
<evidence type="ECO:0000256" key="2">
    <source>
        <dbReference type="SAM" id="Phobius"/>
    </source>
</evidence>
<dbReference type="Proteomes" id="UP000718451">
    <property type="component" value="Unassembled WGS sequence"/>
</dbReference>